<keyword evidence="3" id="KW-0808">Transferase</keyword>
<evidence type="ECO:0000256" key="1">
    <source>
        <dbReference type="ARBA" id="ARBA00006594"/>
    </source>
</evidence>
<dbReference type="GO" id="GO:0003677">
    <property type="term" value="F:DNA binding"/>
    <property type="evidence" value="ECO:0007669"/>
    <property type="project" value="InterPro"/>
</dbReference>
<evidence type="ECO:0000313" key="7">
    <source>
        <dbReference type="Proteomes" id="UP000259847"/>
    </source>
</evidence>
<dbReference type="Pfam" id="PF01555">
    <property type="entry name" value="N6_N4_Mtase"/>
    <property type="match status" value="1"/>
</dbReference>
<dbReference type="EMBL" id="MF580955">
    <property type="protein sequence ID" value="AUO78914.1"/>
    <property type="molecule type" value="Genomic_DNA"/>
</dbReference>
<dbReference type="GO" id="GO:0032259">
    <property type="term" value="P:methylation"/>
    <property type="evidence" value="ECO:0007669"/>
    <property type="project" value="UniProtKB-KW"/>
</dbReference>
<feature type="compositionally biased region" description="Basic and acidic residues" evidence="4">
    <location>
        <begin position="226"/>
        <end position="244"/>
    </location>
</feature>
<proteinExistence type="inferred from homology"/>
<evidence type="ECO:0000259" key="5">
    <source>
        <dbReference type="Pfam" id="PF01555"/>
    </source>
</evidence>
<evidence type="ECO:0000313" key="6">
    <source>
        <dbReference type="EMBL" id="AUO78914.1"/>
    </source>
</evidence>
<dbReference type="GeneID" id="40236136"/>
<dbReference type="GO" id="GO:0008170">
    <property type="term" value="F:N-methyltransferase activity"/>
    <property type="evidence" value="ECO:0007669"/>
    <property type="project" value="InterPro"/>
</dbReference>
<sequence>MDPYHETGNIRVYHGSCEEVLAALDLSVSAVVTDPPYGLAFMGRDWDDFEPREYQQFCEGWAASVRESMRPGAPLLAFSGTRTFHRAICGIEDAGFTVKDCLSWTYGSGLPKSHDISKAIEKAAGAEREVVGENQWAGQNGTENTNTYGDAGRAPETAPATDEAERWDGYGTALAPSWEPICYATNPRENTYAENAQEHGVAGLNIDGGRIETEEDLSFSTANPDDSTRYGDSRTKGNEQHDGGRWPANVVLDEVAAEQLDGQSGVLESGGLKPSHADNNRQDKYGEFSGGNQRNGNWEANSGSASRFFYTAKASSSDRNAGLPDGRENDWPTVKPTDLMGWLLRLVEMPSDNLILDPFAGSGTTAYVAQQMGLPCVAIDQSEEACELTKERLSTPSLFS</sequence>
<reference evidence="6 7" key="1">
    <citation type="submission" date="2017-07" db="EMBL/GenBank/DDBJ databases">
        <title>Characterization of ecologically diverse viruses infecting co-occurring strains of cosmopolitan hyperhalophilic Bacteroidetes.</title>
        <authorList>
            <person name="Villamor J."/>
            <person name="Ramos-Barbero M.D."/>
            <person name="Gonzalez-Torres P."/>
            <person name="Gabaldon T."/>
            <person name="Rollesso-Mora R."/>
            <person name="Meseguer I."/>
            <person name="Martinez-Garcia M."/>
            <person name="Santos F."/>
            <person name="Anton J."/>
        </authorList>
    </citation>
    <scope>NUCLEOTIDE SEQUENCE [LARGE SCALE GENOMIC DNA]</scope>
</reference>
<dbReference type="PROSITE" id="PS00092">
    <property type="entry name" value="N6_MTASE"/>
    <property type="match status" value="1"/>
</dbReference>
<keyword evidence="7" id="KW-1185">Reference proteome</keyword>
<name>A0A2I6UG08_9CAUD</name>
<feature type="region of interest" description="Disordered" evidence="4">
    <location>
        <begin position="135"/>
        <end position="165"/>
    </location>
</feature>
<feature type="compositionally biased region" description="Polar residues" evidence="4">
    <location>
        <begin position="136"/>
        <end position="148"/>
    </location>
</feature>
<feature type="region of interest" description="Disordered" evidence="4">
    <location>
        <begin position="216"/>
        <end position="246"/>
    </location>
</feature>
<organism evidence="6 7">
    <name type="scientific">Salinibacter phage M1EM-1</name>
    <dbReference type="NCBI Taxonomy" id="2681616"/>
    <lineage>
        <taxon>Viruses</taxon>
        <taxon>Duplodnaviria</taxon>
        <taxon>Heunggongvirae</taxon>
        <taxon>Uroviricota</taxon>
        <taxon>Caudoviricetes</taxon>
        <taxon>Holosalinivirus</taxon>
        <taxon>Holosalinivirus M1EM1</taxon>
    </lineage>
</organism>
<dbReference type="InterPro" id="IPR002941">
    <property type="entry name" value="DNA_methylase_N4/N6"/>
</dbReference>
<dbReference type="KEGG" id="vg:40236136"/>
<dbReference type="InterPro" id="IPR001091">
    <property type="entry name" value="RM_Methyltransferase"/>
</dbReference>
<dbReference type="InterPro" id="IPR029063">
    <property type="entry name" value="SAM-dependent_MTases_sf"/>
</dbReference>
<evidence type="ECO:0000256" key="3">
    <source>
        <dbReference type="ARBA" id="ARBA00022679"/>
    </source>
</evidence>
<dbReference type="SUPFAM" id="SSF53335">
    <property type="entry name" value="S-adenosyl-L-methionine-dependent methyltransferases"/>
    <property type="match status" value="1"/>
</dbReference>
<evidence type="ECO:0000256" key="4">
    <source>
        <dbReference type="SAM" id="MobiDB-lite"/>
    </source>
</evidence>
<dbReference type="RefSeq" id="YP_009639345.1">
    <property type="nucleotide sequence ID" value="NC_042348.1"/>
</dbReference>
<comment type="similarity">
    <text evidence="1">Belongs to the N(4)/N(6)-methyltransferase family.</text>
</comment>
<protein>
    <submittedName>
        <fullName evidence="6">DNA modification methylase</fullName>
    </submittedName>
</protein>
<feature type="compositionally biased region" description="Basic and acidic residues" evidence="4">
    <location>
        <begin position="275"/>
        <end position="286"/>
    </location>
</feature>
<evidence type="ECO:0000256" key="2">
    <source>
        <dbReference type="ARBA" id="ARBA00022603"/>
    </source>
</evidence>
<dbReference type="PRINTS" id="PR00508">
    <property type="entry name" value="S21N4MTFRASE"/>
</dbReference>
<dbReference type="Gene3D" id="3.40.50.150">
    <property type="entry name" value="Vaccinia Virus protein VP39"/>
    <property type="match status" value="2"/>
</dbReference>
<dbReference type="InterPro" id="IPR002052">
    <property type="entry name" value="DNA_methylase_N6_adenine_CS"/>
</dbReference>
<accession>A0A2I6UG08</accession>
<keyword evidence="2 6" id="KW-0489">Methyltransferase</keyword>
<dbReference type="Proteomes" id="UP000259847">
    <property type="component" value="Segment"/>
</dbReference>
<feature type="domain" description="DNA methylase N-4/N-6" evidence="5">
    <location>
        <begin position="28"/>
        <end position="391"/>
    </location>
</feature>
<feature type="region of interest" description="Disordered" evidence="4">
    <location>
        <begin position="265"/>
        <end position="297"/>
    </location>
</feature>